<protein>
    <recommendedName>
        <fullName evidence="1">Reverse transcriptase/retrotransposon-derived protein RNase H-like domain-containing protein</fullName>
    </recommendedName>
</protein>
<dbReference type="InterPro" id="IPR043128">
    <property type="entry name" value="Rev_trsase/Diguanyl_cyclase"/>
</dbReference>
<comment type="caution">
    <text evidence="2">The sequence shown here is derived from an EMBL/GenBank/DDBJ whole genome shotgun (WGS) entry which is preliminary data.</text>
</comment>
<sequence>MKSVLHRFDKVFKEPQGLPPERQQEHVIHLLTGQGPVNVRPYLYPHHHKTQIEKQVKKLLLSGVIRPSQSAFSRPLTDLTKKECFKWGAKEQAAFEELKHKVTSAPVLALPYFTKEFFIESDASDNGLGEILIQDKKPIAFFIKGLSDMKKN</sequence>
<evidence type="ECO:0000259" key="1">
    <source>
        <dbReference type="Pfam" id="PF17919"/>
    </source>
</evidence>
<dbReference type="Proteomes" id="UP001058974">
    <property type="component" value="Chromosome 6"/>
</dbReference>
<organism evidence="2 3">
    <name type="scientific">Pisum sativum</name>
    <name type="common">Garden pea</name>
    <name type="synonym">Lathyrus oleraceus</name>
    <dbReference type="NCBI Taxonomy" id="3888"/>
    <lineage>
        <taxon>Eukaryota</taxon>
        <taxon>Viridiplantae</taxon>
        <taxon>Streptophyta</taxon>
        <taxon>Embryophyta</taxon>
        <taxon>Tracheophyta</taxon>
        <taxon>Spermatophyta</taxon>
        <taxon>Magnoliopsida</taxon>
        <taxon>eudicotyledons</taxon>
        <taxon>Gunneridae</taxon>
        <taxon>Pentapetalae</taxon>
        <taxon>rosids</taxon>
        <taxon>fabids</taxon>
        <taxon>Fabales</taxon>
        <taxon>Fabaceae</taxon>
        <taxon>Papilionoideae</taxon>
        <taxon>50 kb inversion clade</taxon>
        <taxon>NPAAA clade</taxon>
        <taxon>Hologalegina</taxon>
        <taxon>IRL clade</taxon>
        <taxon>Fabeae</taxon>
        <taxon>Lathyrus</taxon>
    </lineage>
</organism>
<name>A0A9D5A7C9_PEA</name>
<dbReference type="AlphaFoldDB" id="A0A9D5A7C9"/>
<feature type="domain" description="Reverse transcriptase/retrotransposon-derived protein RNase H-like" evidence="1">
    <location>
        <begin position="87"/>
        <end position="152"/>
    </location>
</feature>
<dbReference type="Pfam" id="PF17919">
    <property type="entry name" value="RT_RNaseH_2"/>
    <property type="match status" value="1"/>
</dbReference>
<dbReference type="InterPro" id="IPR051320">
    <property type="entry name" value="Viral_Replic_Matur_Polypro"/>
</dbReference>
<dbReference type="Gramene" id="Psat06G0538300-T1">
    <property type="protein sequence ID" value="KAI5400477.1"/>
    <property type="gene ID" value="KIW84_065383"/>
</dbReference>
<dbReference type="InterPro" id="IPR043502">
    <property type="entry name" value="DNA/RNA_pol_sf"/>
</dbReference>
<keyword evidence="3" id="KW-1185">Reference proteome</keyword>
<evidence type="ECO:0000313" key="3">
    <source>
        <dbReference type="Proteomes" id="UP001058974"/>
    </source>
</evidence>
<accession>A0A9D5A7C9</accession>
<dbReference type="SUPFAM" id="SSF56672">
    <property type="entry name" value="DNA/RNA polymerases"/>
    <property type="match status" value="1"/>
</dbReference>
<dbReference type="PANTHER" id="PTHR33064">
    <property type="entry name" value="POL PROTEIN"/>
    <property type="match status" value="1"/>
</dbReference>
<reference evidence="2 3" key="1">
    <citation type="journal article" date="2022" name="Nat. Genet.">
        <title>Improved pea reference genome and pan-genome highlight genomic features and evolutionary characteristics.</title>
        <authorList>
            <person name="Yang T."/>
            <person name="Liu R."/>
            <person name="Luo Y."/>
            <person name="Hu S."/>
            <person name="Wang D."/>
            <person name="Wang C."/>
            <person name="Pandey M.K."/>
            <person name="Ge S."/>
            <person name="Xu Q."/>
            <person name="Li N."/>
            <person name="Li G."/>
            <person name="Huang Y."/>
            <person name="Saxena R.K."/>
            <person name="Ji Y."/>
            <person name="Li M."/>
            <person name="Yan X."/>
            <person name="He Y."/>
            <person name="Liu Y."/>
            <person name="Wang X."/>
            <person name="Xiang C."/>
            <person name="Varshney R.K."/>
            <person name="Ding H."/>
            <person name="Gao S."/>
            <person name="Zong X."/>
        </authorList>
    </citation>
    <scope>NUCLEOTIDE SEQUENCE [LARGE SCALE GENOMIC DNA]</scope>
    <source>
        <strain evidence="2 3">cv. Zhongwan 6</strain>
    </source>
</reference>
<dbReference type="PANTHER" id="PTHR33064:SF40">
    <property type="entry name" value="REVERSE TRANSCRIPTASE_RETROTRANSPOSON-DERIVED PROTEIN RNASE H-LIKE DOMAIN-CONTAINING PROTEIN"/>
    <property type="match status" value="1"/>
</dbReference>
<evidence type="ECO:0000313" key="2">
    <source>
        <dbReference type="EMBL" id="KAI5400477.1"/>
    </source>
</evidence>
<dbReference type="Gene3D" id="3.30.70.270">
    <property type="match status" value="1"/>
</dbReference>
<gene>
    <name evidence="2" type="ORF">KIW84_065383</name>
</gene>
<dbReference type="InterPro" id="IPR041577">
    <property type="entry name" value="RT_RNaseH_2"/>
</dbReference>
<proteinExistence type="predicted"/>
<dbReference type="EMBL" id="JAMSHJ010000006">
    <property type="protein sequence ID" value="KAI5400477.1"/>
    <property type="molecule type" value="Genomic_DNA"/>
</dbReference>